<accession>A0ABU3PBR5</accession>
<dbReference type="PROSITE" id="PS50109">
    <property type="entry name" value="HIS_KIN"/>
    <property type="match status" value="1"/>
</dbReference>
<dbReference type="PRINTS" id="PR00344">
    <property type="entry name" value="BCTRLSENSOR"/>
</dbReference>
<evidence type="ECO:0000256" key="1">
    <source>
        <dbReference type="ARBA" id="ARBA00000085"/>
    </source>
</evidence>
<evidence type="ECO:0000256" key="7">
    <source>
        <dbReference type="SAM" id="Phobius"/>
    </source>
</evidence>
<evidence type="ECO:0000259" key="8">
    <source>
        <dbReference type="PROSITE" id="PS50109"/>
    </source>
</evidence>
<dbReference type="PANTHER" id="PTHR43047:SF9">
    <property type="entry name" value="HISTIDINE KINASE"/>
    <property type="match status" value="1"/>
</dbReference>
<dbReference type="Pfam" id="PF00072">
    <property type="entry name" value="Response_reg"/>
    <property type="match status" value="1"/>
</dbReference>
<dbReference type="Gene3D" id="1.10.287.130">
    <property type="match status" value="1"/>
</dbReference>
<dbReference type="GO" id="GO:0016301">
    <property type="term" value="F:kinase activity"/>
    <property type="evidence" value="ECO:0007669"/>
    <property type="project" value="UniProtKB-KW"/>
</dbReference>
<feature type="modified residue" description="4-aspartylphosphate" evidence="6">
    <location>
        <position position="531"/>
    </location>
</feature>
<keyword evidence="5 10" id="KW-0418">Kinase</keyword>
<reference evidence="10" key="1">
    <citation type="submission" date="2023-09" db="EMBL/GenBank/DDBJ databases">
        <title>Paucibacter sp. APW11 Genome sequencing and assembly.</title>
        <authorList>
            <person name="Kim I."/>
        </authorList>
    </citation>
    <scope>NUCLEOTIDE SEQUENCE</scope>
    <source>
        <strain evidence="10">APW11</strain>
    </source>
</reference>
<dbReference type="SUPFAM" id="SSF47384">
    <property type="entry name" value="Homodimeric domain of signal transducing histidine kinase"/>
    <property type="match status" value="1"/>
</dbReference>
<dbReference type="InterPro" id="IPR003661">
    <property type="entry name" value="HisK_dim/P_dom"/>
</dbReference>
<comment type="catalytic activity">
    <reaction evidence="1">
        <text>ATP + protein L-histidine = ADP + protein N-phospho-L-histidine.</text>
        <dbReference type="EC" id="2.7.13.3"/>
    </reaction>
</comment>
<dbReference type="PANTHER" id="PTHR43047">
    <property type="entry name" value="TWO-COMPONENT HISTIDINE PROTEIN KINASE"/>
    <property type="match status" value="1"/>
</dbReference>
<dbReference type="EMBL" id="JAVXZY010000004">
    <property type="protein sequence ID" value="MDT9000011.1"/>
    <property type="molecule type" value="Genomic_DNA"/>
</dbReference>
<keyword evidence="4" id="KW-0808">Transferase</keyword>
<dbReference type="InterPro" id="IPR005467">
    <property type="entry name" value="His_kinase_dom"/>
</dbReference>
<dbReference type="RefSeq" id="WP_315650736.1">
    <property type="nucleotide sequence ID" value="NZ_JAVXZY010000004.1"/>
</dbReference>
<dbReference type="CDD" id="cd00082">
    <property type="entry name" value="HisKA"/>
    <property type="match status" value="1"/>
</dbReference>
<dbReference type="InterPro" id="IPR036890">
    <property type="entry name" value="HATPase_C_sf"/>
</dbReference>
<dbReference type="InterPro" id="IPR011006">
    <property type="entry name" value="CheY-like_superfamily"/>
</dbReference>
<dbReference type="EC" id="2.7.13.3" evidence="2"/>
<dbReference type="Gene3D" id="3.40.50.2300">
    <property type="match status" value="1"/>
</dbReference>
<protein>
    <recommendedName>
        <fullName evidence="2">histidine kinase</fullName>
        <ecNumber evidence="2">2.7.13.3</ecNumber>
    </recommendedName>
</protein>
<dbReference type="InterPro" id="IPR004358">
    <property type="entry name" value="Sig_transdc_His_kin-like_C"/>
</dbReference>
<feature type="transmembrane region" description="Helical" evidence="7">
    <location>
        <begin position="133"/>
        <end position="151"/>
    </location>
</feature>
<dbReference type="SMART" id="SM00448">
    <property type="entry name" value="REC"/>
    <property type="match status" value="1"/>
</dbReference>
<dbReference type="Proteomes" id="UP001246372">
    <property type="component" value="Unassembled WGS sequence"/>
</dbReference>
<keyword evidence="7" id="KW-1133">Transmembrane helix</keyword>
<gene>
    <name evidence="10" type="ORF">RQP53_12115</name>
</gene>
<dbReference type="InterPro" id="IPR003594">
    <property type="entry name" value="HATPase_dom"/>
</dbReference>
<evidence type="ECO:0000313" key="10">
    <source>
        <dbReference type="EMBL" id="MDT9000011.1"/>
    </source>
</evidence>
<feature type="transmembrane region" description="Helical" evidence="7">
    <location>
        <begin position="187"/>
        <end position="204"/>
    </location>
</feature>
<keyword evidence="11" id="KW-1185">Reference proteome</keyword>
<dbReference type="SMART" id="SM00388">
    <property type="entry name" value="HisKA"/>
    <property type="match status" value="1"/>
</dbReference>
<keyword evidence="3 6" id="KW-0597">Phosphoprotein</keyword>
<feature type="transmembrane region" description="Helical" evidence="7">
    <location>
        <begin position="107"/>
        <end position="126"/>
    </location>
</feature>
<comment type="caution">
    <text evidence="10">The sequence shown here is derived from an EMBL/GenBank/DDBJ whole genome shotgun (WGS) entry which is preliminary data.</text>
</comment>
<feature type="transmembrane region" description="Helical" evidence="7">
    <location>
        <begin position="157"/>
        <end position="175"/>
    </location>
</feature>
<dbReference type="SMART" id="SM00387">
    <property type="entry name" value="HATPase_c"/>
    <property type="match status" value="1"/>
</dbReference>
<evidence type="ECO:0000259" key="9">
    <source>
        <dbReference type="PROSITE" id="PS50110"/>
    </source>
</evidence>
<evidence type="ECO:0000256" key="3">
    <source>
        <dbReference type="ARBA" id="ARBA00022553"/>
    </source>
</evidence>
<keyword evidence="7" id="KW-0812">Transmembrane</keyword>
<proteinExistence type="predicted"/>
<name>A0ABU3PBR5_9BURK</name>
<evidence type="ECO:0000256" key="4">
    <source>
        <dbReference type="ARBA" id="ARBA00022679"/>
    </source>
</evidence>
<keyword evidence="7" id="KW-0472">Membrane</keyword>
<dbReference type="InterPro" id="IPR036097">
    <property type="entry name" value="HisK_dim/P_sf"/>
</dbReference>
<feature type="domain" description="Response regulatory" evidence="9">
    <location>
        <begin position="482"/>
        <end position="596"/>
    </location>
</feature>
<feature type="transmembrane region" description="Helical" evidence="7">
    <location>
        <begin position="68"/>
        <end position="87"/>
    </location>
</feature>
<feature type="domain" description="Histidine kinase" evidence="8">
    <location>
        <begin position="248"/>
        <end position="462"/>
    </location>
</feature>
<dbReference type="Gene3D" id="3.30.565.10">
    <property type="entry name" value="Histidine kinase-like ATPase, C-terminal domain"/>
    <property type="match status" value="1"/>
</dbReference>
<dbReference type="SUPFAM" id="SSF55874">
    <property type="entry name" value="ATPase domain of HSP90 chaperone/DNA topoisomerase II/histidine kinase"/>
    <property type="match status" value="1"/>
</dbReference>
<organism evidence="10 11">
    <name type="scientific">Roseateles aquae</name>
    <dbReference type="NCBI Taxonomy" id="3077235"/>
    <lineage>
        <taxon>Bacteria</taxon>
        <taxon>Pseudomonadati</taxon>
        <taxon>Pseudomonadota</taxon>
        <taxon>Betaproteobacteria</taxon>
        <taxon>Burkholderiales</taxon>
        <taxon>Sphaerotilaceae</taxon>
        <taxon>Roseateles</taxon>
    </lineage>
</organism>
<dbReference type="Pfam" id="PF00512">
    <property type="entry name" value="HisKA"/>
    <property type="match status" value="1"/>
</dbReference>
<evidence type="ECO:0000256" key="5">
    <source>
        <dbReference type="ARBA" id="ARBA00022777"/>
    </source>
</evidence>
<dbReference type="InterPro" id="IPR001789">
    <property type="entry name" value="Sig_transdc_resp-reg_receiver"/>
</dbReference>
<evidence type="ECO:0000256" key="2">
    <source>
        <dbReference type="ARBA" id="ARBA00012438"/>
    </source>
</evidence>
<evidence type="ECO:0000256" key="6">
    <source>
        <dbReference type="PROSITE-ProRule" id="PRU00169"/>
    </source>
</evidence>
<dbReference type="SUPFAM" id="SSF52172">
    <property type="entry name" value="CheY-like"/>
    <property type="match status" value="1"/>
</dbReference>
<dbReference type="CDD" id="cd00156">
    <property type="entry name" value="REC"/>
    <property type="match status" value="1"/>
</dbReference>
<dbReference type="PROSITE" id="PS50110">
    <property type="entry name" value="RESPONSE_REGULATORY"/>
    <property type="match status" value="1"/>
</dbReference>
<sequence length="616" mass="67367">MRSLLSPLLVWLGLRAGQREAQEGNQELGSVSQELLNLLAKQGRRVPYPVGLSAVVIAMMAGEHASHLGAVLWVLLIFAVLALRWWALGRLPQLREVPARQRLRWAVMLSLLNGLVFSASLAFAPFMSDYQRMVQTILLLGLCAGAVATTAGYRPVFLAFVVPVTLANALAWGLVGGIGHEVSWTDMALGLLTIGFGWILSNLARDTYRVFAESVLIRQQQSRNNQQLRLALNRAEQAMQAKTRFLAAASHDLRQPMHTLSLLGAALVKQGLDARSGEIAANMNLALTALSSQMDALLDISKLDAEVVEVNNQVFNLSHWLGRLHHEFLPVAQRKRLELMLVCPQGAYVDSDPVLLERVLRNLIDNAIKYTQAGQVSIGVDRVGDLWRLTVRDTGLGIAEHEQARVFEEFYQIGNKERDRSQGLGLGLSIVSRLVDLLDLHLELNSTLGLGTTFTLSIEAVEGVSEDDDAAVVDERSLQGLRVQVIDDEELVRIAMRTLLETYGCQVQSAGSTREAVLQCLRQKPDIALIDLRLRGSDDGLSAVRSLRTGVPGLPVVLISGDTAPQRLREAHDAGLTLLHKPVSEEQLLLAMESALAHSRSRPDAVKSVDGGLSSQ</sequence>
<dbReference type="Pfam" id="PF02518">
    <property type="entry name" value="HATPase_c"/>
    <property type="match status" value="1"/>
</dbReference>
<evidence type="ECO:0000313" key="11">
    <source>
        <dbReference type="Proteomes" id="UP001246372"/>
    </source>
</evidence>